<dbReference type="EMBL" id="AGEK01000049">
    <property type="protein sequence ID" value="EHO65946.1"/>
    <property type="molecule type" value="Genomic_DNA"/>
</dbReference>
<evidence type="ECO:0000313" key="3">
    <source>
        <dbReference type="EMBL" id="EHO65946.1"/>
    </source>
</evidence>
<dbReference type="Proteomes" id="UP000003167">
    <property type="component" value="Unassembled WGS sequence"/>
</dbReference>
<keyword evidence="2" id="KW-0732">Signal</keyword>
<name>H1HQS3_9BACT</name>
<evidence type="ECO:0000256" key="1">
    <source>
        <dbReference type="SAM" id="MobiDB-lite"/>
    </source>
</evidence>
<dbReference type="AlphaFoldDB" id="H1HQS3"/>
<reference evidence="3 4" key="1">
    <citation type="submission" date="2011-12" db="EMBL/GenBank/DDBJ databases">
        <title>The Genome Sequence of Prevotella maculosa OT 289.</title>
        <authorList>
            <consortium name="The Broad Institute Genome Sequencing Platform"/>
            <person name="Earl A."/>
            <person name="Ward D."/>
            <person name="Feldgarden M."/>
            <person name="Gevers D."/>
            <person name="Izard J."/>
            <person name="Blanton J.M."/>
            <person name="Mathney J."/>
            <person name="Tanner A.C."/>
            <person name="Dewhirst F.E."/>
            <person name="Young S.K."/>
            <person name="Zeng Q."/>
            <person name="Gargeya S."/>
            <person name="Fitzgerald M."/>
            <person name="Haas B."/>
            <person name="Abouelleil A."/>
            <person name="Alvarado L."/>
            <person name="Arachchi H.M."/>
            <person name="Berlin A."/>
            <person name="Chapman S.B."/>
            <person name="Gearin G."/>
            <person name="Goldberg J."/>
            <person name="Griggs A."/>
            <person name="Gujja S."/>
            <person name="Hansen M."/>
            <person name="Heiman D."/>
            <person name="Howarth C."/>
            <person name="Larimer J."/>
            <person name="Lui A."/>
            <person name="MacDonald P.J.P."/>
            <person name="McCowen C."/>
            <person name="Montmayeur A."/>
            <person name="Murphy C."/>
            <person name="Neiman D."/>
            <person name="Pearson M."/>
            <person name="Priest M."/>
            <person name="Roberts A."/>
            <person name="Saif S."/>
            <person name="Shea T."/>
            <person name="Sisk P."/>
            <person name="Stolte C."/>
            <person name="Sykes S."/>
            <person name="Wortman J."/>
            <person name="Nusbaum C."/>
            <person name="Birren B."/>
        </authorList>
    </citation>
    <scope>NUCLEOTIDE SEQUENCE [LARGE SCALE GENOMIC DNA]</scope>
    <source>
        <strain evidence="3 4">OT 289</strain>
    </source>
</reference>
<evidence type="ECO:0000256" key="2">
    <source>
        <dbReference type="SAM" id="SignalP"/>
    </source>
</evidence>
<dbReference type="HOGENOM" id="CLU_043244_0_0_10"/>
<feature type="region of interest" description="Disordered" evidence="1">
    <location>
        <begin position="29"/>
        <end position="48"/>
    </location>
</feature>
<dbReference type="Gene3D" id="3.20.20.80">
    <property type="entry name" value="Glycosidases"/>
    <property type="match status" value="1"/>
</dbReference>
<comment type="caution">
    <text evidence="3">The sequence shown here is derived from an EMBL/GenBank/DDBJ whole genome shotgun (WGS) entry which is preliminary data.</text>
</comment>
<feature type="chain" id="PRO_5003550642" description="Glycoside hydrolase family 42 N-terminal domain-containing protein" evidence="2">
    <location>
        <begin position="23"/>
        <end position="430"/>
    </location>
</feature>
<sequence>MNLKRFTVTSFFLSLTFLGINALTCCQSNGDGPEEKPEIPKPKPQGPMQLTSKVKFPMLAWIGLPPNSSREAYSDMKAAGFDYDLLTYYGSVNQVKEALDKADEVGIKCFINCPELGKDPQKAINALKDHPAVAGWYIIDEPKLAELQTVANKMKKFRTYDTKNLLYVNLLSIDSPKDFIGDTPEKYVNDATSLLPLEFLSFDFYPIYIRKGETQRRINGLWYKSMEIFAAKAKELNIPLWTFVLSSYYWPSEKGQYPEPTYGDMRLQIYCGLAYGAQMLQYYTYTTPKETTFYNAPIKLDGTKSPTYDRLKVLNQEVKKLSGVFVGAQMIDVWHTGSKLPLGTKALVLPQHFTTIKTSEGGAIVSHLKKGDRNFLMIVNHSPTEKMSLEIKGDSYVKEVDKDAYIKSVDWNKPHTYSIEPGDMKLFTWQ</sequence>
<dbReference type="SUPFAM" id="SSF51445">
    <property type="entry name" value="(Trans)glycosidases"/>
    <property type="match status" value="1"/>
</dbReference>
<dbReference type="STRING" id="999422.HMPREF9944_02517"/>
<dbReference type="RefSeq" id="WP_008566658.1">
    <property type="nucleotide sequence ID" value="NZ_JH594515.1"/>
</dbReference>
<evidence type="ECO:0000313" key="4">
    <source>
        <dbReference type="Proteomes" id="UP000003167"/>
    </source>
</evidence>
<evidence type="ECO:0008006" key="5">
    <source>
        <dbReference type="Google" id="ProtNLM"/>
    </source>
</evidence>
<dbReference type="PATRIC" id="fig|999422.3.peg.2635"/>
<proteinExistence type="predicted"/>
<feature type="signal peptide" evidence="2">
    <location>
        <begin position="1"/>
        <end position="22"/>
    </location>
</feature>
<protein>
    <recommendedName>
        <fullName evidence="5">Glycoside hydrolase family 42 N-terminal domain-containing protein</fullName>
    </recommendedName>
</protein>
<accession>H1HQS3</accession>
<organism evidence="3 4">
    <name type="scientific">Segatella maculosa OT 289</name>
    <dbReference type="NCBI Taxonomy" id="999422"/>
    <lineage>
        <taxon>Bacteria</taxon>
        <taxon>Pseudomonadati</taxon>
        <taxon>Bacteroidota</taxon>
        <taxon>Bacteroidia</taxon>
        <taxon>Bacteroidales</taxon>
        <taxon>Prevotellaceae</taxon>
        <taxon>Segatella</taxon>
    </lineage>
</organism>
<gene>
    <name evidence="3" type="ORF">HMPREF9944_02517</name>
</gene>
<keyword evidence="4" id="KW-1185">Reference proteome</keyword>
<dbReference type="InterPro" id="IPR017853">
    <property type="entry name" value="GH"/>
</dbReference>